<dbReference type="InterPro" id="IPR013078">
    <property type="entry name" value="His_Pase_superF_clade-1"/>
</dbReference>
<dbReference type="GO" id="GO:0016791">
    <property type="term" value="F:phosphatase activity"/>
    <property type="evidence" value="ECO:0007669"/>
    <property type="project" value="TreeGrafter"/>
</dbReference>
<protein>
    <recommendedName>
        <fullName evidence="4">Phosphoglycerate mutase family protein</fullName>
    </recommendedName>
</protein>
<dbReference type="GO" id="GO:0005737">
    <property type="term" value="C:cytoplasm"/>
    <property type="evidence" value="ECO:0007669"/>
    <property type="project" value="TreeGrafter"/>
</dbReference>
<evidence type="ECO:0000256" key="1">
    <source>
        <dbReference type="SAM" id="MobiDB-lite"/>
    </source>
</evidence>
<feature type="region of interest" description="Disordered" evidence="1">
    <location>
        <begin position="76"/>
        <end position="100"/>
    </location>
</feature>
<name>A0A1E1KC24_9HELO</name>
<dbReference type="InterPro" id="IPR050275">
    <property type="entry name" value="PGM_Phosphatase"/>
</dbReference>
<dbReference type="PANTHER" id="PTHR48100">
    <property type="entry name" value="BROAD-SPECIFICITY PHOSPHATASE YOR283W-RELATED"/>
    <property type="match status" value="1"/>
</dbReference>
<dbReference type="CDD" id="cd07067">
    <property type="entry name" value="HP_PGM_like"/>
    <property type="match status" value="1"/>
</dbReference>
<dbReference type="EMBL" id="FJUX01000018">
    <property type="protein sequence ID" value="CZS94264.1"/>
    <property type="molecule type" value="Genomic_DNA"/>
</dbReference>
<keyword evidence="3" id="KW-1185">Reference proteome</keyword>
<gene>
    <name evidence="2" type="ORF">RAG0_04313</name>
</gene>
<dbReference type="PANTHER" id="PTHR48100:SF54">
    <property type="entry name" value="PHOSPHATASE SPAC5H10.03-RELATED"/>
    <property type="match status" value="1"/>
</dbReference>
<sequence>MSPSSPSSVSKFCSTAPLTISAKAPPAQAVLMTLSPPKCTNICQKENCTIHVPKEVDNSGEMTEIMGCLSLGDITNKKSRSNDSHPPGQGVVGSIPRPLSKPLVRKPKAIHNMASIIGARHLRDTCLTPHGKTQALSLQNTFPYPSTPKVKYIFSSPLRRTINTAIYGFQAPTSRGIPITLWPDLREFGHWQCNTGTGLFKLRQEIKDVEKGSAVLKIDTRLMYGGWEWNFEMGTARKMERVERVKRALKMLEEVVVQGGEWNGMKFEASHGEDVGIVIVSHGGFLRSLMGYQSQRWYNAEIRTFKFPSPSKVAAGHPPLSFLQTKASLANPHIPIPQTGPPFHMVIDNTTQERLAEIAEYKNHVEAMERANWKGKARVFQHHVMKEDEESDAFDALED</sequence>
<dbReference type="AlphaFoldDB" id="A0A1E1KC24"/>
<reference evidence="3" key="1">
    <citation type="submission" date="2016-03" db="EMBL/GenBank/DDBJ databases">
        <authorList>
            <person name="Guldener U."/>
        </authorList>
    </citation>
    <scope>NUCLEOTIDE SEQUENCE [LARGE SCALE GENOMIC DNA]</scope>
    <source>
        <strain evidence="3">04CH-RAC-A.6.1</strain>
    </source>
</reference>
<dbReference type="OrthoDB" id="496981at2759"/>
<dbReference type="Gene3D" id="3.40.50.1240">
    <property type="entry name" value="Phosphoglycerate mutase-like"/>
    <property type="match status" value="1"/>
</dbReference>
<dbReference type="InterPro" id="IPR029033">
    <property type="entry name" value="His_PPase_superfam"/>
</dbReference>
<dbReference type="SUPFAM" id="SSF53254">
    <property type="entry name" value="Phosphoglycerate mutase-like"/>
    <property type="match status" value="1"/>
</dbReference>
<evidence type="ECO:0008006" key="4">
    <source>
        <dbReference type="Google" id="ProtNLM"/>
    </source>
</evidence>
<accession>A0A1E1KC24</accession>
<dbReference type="Proteomes" id="UP000178912">
    <property type="component" value="Unassembled WGS sequence"/>
</dbReference>
<organism evidence="2 3">
    <name type="scientific">Rhynchosporium agropyri</name>
    <dbReference type="NCBI Taxonomy" id="914238"/>
    <lineage>
        <taxon>Eukaryota</taxon>
        <taxon>Fungi</taxon>
        <taxon>Dikarya</taxon>
        <taxon>Ascomycota</taxon>
        <taxon>Pezizomycotina</taxon>
        <taxon>Leotiomycetes</taxon>
        <taxon>Helotiales</taxon>
        <taxon>Ploettnerulaceae</taxon>
        <taxon>Rhynchosporium</taxon>
    </lineage>
</organism>
<evidence type="ECO:0000313" key="3">
    <source>
        <dbReference type="Proteomes" id="UP000178912"/>
    </source>
</evidence>
<evidence type="ECO:0000313" key="2">
    <source>
        <dbReference type="EMBL" id="CZS94264.1"/>
    </source>
</evidence>
<proteinExistence type="predicted"/>
<dbReference type="SMART" id="SM00855">
    <property type="entry name" value="PGAM"/>
    <property type="match status" value="1"/>
</dbReference>
<dbReference type="Pfam" id="PF00300">
    <property type="entry name" value="His_Phos_1"/>
    <property type="match status" value="1"/>
</dbReference>